<sequence>MSPSARRRKTPKRKLVLQESDEEEIFEEEPNKETVAEGTDETTVDEPAVEDTTENIIAQVLEETAEIKMVETYLEEPVPVATYNLCGDIVAAGQVVDIEVSTEFIGVFRRGLDVNLISSIPSSSNVSPMHFTLDDISQTPPTNDIPLDEATTADIPQIFLPSTYYTESINEVRRYIQTQKASLTQNMDDIRKEVQDQKAALAHDFLEFRVETQENFNTLSAHLAEINSYINRRDDKNGEDSSSQGPQPPGDQSRPSGGGSRSEPPRKRGGGLHRGGGTSSRGFHYWFG</sequence>
<name>A0A2Z7AYT2_9LAMI</name>
<dbReference type="AlphaFoldDB" id="A0A2Z7AYT2"/>
<protein>
    <submittedName>
        <fullName evidence="2">Conserved oligomeric Golgi complex subunit 2</fullName>
    </submittedName>
</protein>
<feature type="compositionally biased region" description="Low complexity" evidence="1">
    <location>
        <begin position="240"/>
        <end position="255"/>
    </location>
</feature>
<feature type="region of interest" description="Disordered" evidence="1">
    <location>
        <begin position="1"/>
        <end position="43"/>
    </location>
</feature>
<proteinExistence type="predicted"/>
<feature type="compositionally biased region" description="Acidic residues" evidence="1">
    <location>
        <begin position="19"/>
        <end position="28"/>
    </location>
</feature>
<feature type="compositionally biased region" description="Basic residues" evidence="1">
    <location>
        <begin position="1"/>
        <end position="15"/>
    </location>
</feature>
<organism evidence="2 3">
    <name type="scientific">Dorcoceras hygrometricum</name>
    <dbReference type="NCBI Taxonomy" id="472368"/>
    <lineage>
        <taxon>Eukaryota</taxon>
        <taxon>Viridiplantae</taxon>
        <taxon>Streptophyta</taxon>
        <taxon>Embryophyta</taxon>
        <taxon>Tracheophyta</taxon>
        <taxon>Spermatophyta</taxon>
        <taxon>Magnoliopsida</taxon>
        <taxon>eudicotyledons</taxon>
        <taxon>Gunneridae</taxon>
        <taxon>Pentapetalae</taxon>
        <taxon>asterids</taxon>
        <taxon>lamiids</taxon>
        <taxon>Lamiales</taxon>
        <taxon>Gesneriaceae</taxon>
        <taxon>Didymocarpoideae</taxon>
        <taxon>Trichosporeae</taxon>
        <taxon>Loxocarpinae</taxon>
        <taxon>Dorcoceras</taxon>
    </lineage>
</organism>
<reference evidence="2 3" key="1">
    <citation type="journal article" date="2015" name="Proc. Natl. Acad. Sci. U.S.A.">
        <title>The resurrection genome of Boea hygrometrica: A blueprint for survival of dehydration.</title>
        <authorList>
            <person name="Xiao L."/>
            <person name="Yang G."/>
            <person name="Zhang L."/>
            <person name="Yang X."/>
            <person name="Zhao S."/>
            <person name="Ji Z."/>
            <person name="Zhou Q."/>
            <person name="Hu M."/>
            <person name="Wang Y."/>
            <person name="Chen M."/>
            <person name="Xu Y."/>
            <person name="Jin H."/>
            <person name="Xiao X."/>
            <person name="Hu G."/>
            <person name="Bao F."/>
            <person name="Hu Y."/>
            <person name="Wan P."/>
            <person name="Li L."/>
            <person name="Deng X."/>
            <person name="Kuang T."/>
            <person name="Xiang C."/>
            <person name="Zhu J.K."/>
            <person name="Oliver M.J."/>
            <person name="He Y."/>
        </authorList>
    </citation>
    <scope>NUCLEOTIDE SEQUENCE [LARGE SCALE GENOMIC DNA]</scope>
    <source>
        <strain evidence="3">cv. XS01</strain>
    </source>
</reference>
<evidence type="ECO:0000313" key="2">
    <source>
        <dbReference type="EMBL" id="KZV26995.1"/>
    </source>
</evidence>
<evidence type="ECO:0000313" key="3">
    <source>
        <dbReference type="Proteomes" id="UP000250235"/>
    </source>
</evidence>
<feature type="region of interest" description="Disordered" evidence="1">
    <location>
        <begin position="233"/>
        <end position="288"/>
    </location>
</feature>
<dbReference type="EMBL" id="KV010719">
    <property type="protein sequence ID" value="KZV26995.1"/>
    <property type="molecule type" value="Genomic_DNA"/>
</dbReference>
<gene>
    <name evidence="2" type="ORF">F511_39193</name>
</gene>
<keyword evidence="3" id="KW-1185">Reference proteome</keyword>
<dbReference type="Proteomes" id="UP000250235">
    <property type="component" value="Unassembled WGS sequence"/>
</dbReference>
<accession>A0A2Z7AYT2</accession>
<evidence type="ECO:0000256" key="1">
    <source>
        <dbReference type="SAM" id="MobiDB-lite"/>
    </source>
</evidence>